<dbReference type="RefSeq" id="XP_059605889.1">
    <property type="nucleotide sequence ID" value="XM_059747126.1"/>
</dbReference>
<protein>
    <submittedName>
        <fullName evidence="2">Uncharacterized protein</fullName>
    </submittedName>
</protein>
<gene>
    <name evidence="2" type="ORF">An03g05270</name>
</gene>
<dbReference type="AlphaFoldDB" id="A0AAJ8BXX3"/>
<reference evidence="2" key="1">
    <citation type="submission" date="2025-02" db="EMBL/GenBank/DDBJ databases">
        <authorList>
            <consortium name="NCBI Genome Project"/>
        </authorList>
    </citation>
    <scope>NUCLEOTIDE SEQUENCE</scope>
</reference>
<evidence type="ECO:0000256" key="1">
    <source>
        <dbReference type="SAM" id="MobiDB-lite"/>
    </source>
</evidence>
<organism evidence="2">
    <name type="scientific">Aspergillus niger</name>
    <dbReference type="NCBI Taxonomy" id="5061"/>
    <lineage>
        <taxon>Eukaryota</taxon>
        <taxon>Fungi</taxon>
        <taxon>Dikarya</taxon>
        <taxon>Ascomycota</taxon>
        <taxon>Pezizomycotina</taxon>
        <taxon>Eurotiomycetes</taxon>
        <taxon>Eurotiomycetidae</taxon>
        <taxon>Eurotiales</taxon>
        <taxon>Aspergillaceae</taxon>
        <taxon>Aspergillus</taxon>
        <taxon>Aspergillus subgen. Circumdati</taxon>
    </lineage>
</organism>
<dbReference type="GeneID" id="84590734"/>
<dbReference type="KEGG" id="ang:An03g05270"/>
<evidence type="ECO:0000313" key="2">
    <source>
        <dbReference type="RefSeq" id="XP_059605889.1"/>
    </source>
</evidence>
<dbReference type="VEuPathDB" id="FungiDB:An03g05270"/>
<accession>A0AAJ8BXX3</accession>
<sequence length="221" mass="25040">MGSDSGNSRNDAREDDGDDSNGRGEQAIYIFIVERDGTSLHIIFIHLLSGRIEVWWSLAPKLSRSELVARDPMSRHRFISGGVNIQHCCGEMLNTILLPLSHLLIWQEVFLDSLETDPDPMLCRAENLKEALVTGNDPGWCLAIQKRVLQNRFGPQESGKEWEYDLGALGAAAGEDRHRIDEWPLLRLFIGLGWFYSETAPDRFIMRCQKGKEVYGINSRP</sequence>
<name>A0AAJ8BXX3_ASPNG</name>
<proteinExistence type="predicted"/>
<reference evidence="2" key="2">
    <citation type="submission" date="2025-08" db="UniProtKB">
        <authorList>
            <consortium name="RefSeq"/>
        </authorList>
    </citation>
    <scope>IDENTIFICATION</scope>
</reference>
<feature type="region of interest" description="Disordered" evidence="1">
    <location>
        <begin position="1"/>
        <end position="21"/>
    </location>
</feature>